<dbReference type="PANTHER" id="PTHR33872">
    <property type="entry name" value="DNA POLYMERASE EPSILON CATALYTIC SUBUNIT A"/>
    <property type="match status" value="1"/>
</dbReference>
<reference evidence="2 5" key="3">
    <citation type="submission" date="2020-05" db="EMBL/GenBank/DDBJ databases">
        <title>Vigna angularis (adzuki bean) Var. LongXiaoDou No. 4 denovo assembly.</title>
        <authorList>
            <person name="Xiang H."/>
        </authorList>
    </citation>
    <scope>NUCLEOTIDE SEQUENCE [LARGE SCALE GENOMIC DNA]</scope>
    <source>
        <tissue evidence="2">Leaf</tissue>
    </source>
</reference>
<feature type="compositionally biased region" description="Polar residues" evidence="1">
    <location>
        <begin position="48"/>
        <end position="66"/>
    </location>
</feature>
<gene>
    <name evidence="2" type="ORF">HKW66_Vig0221230</name>
    <name evidence="3" type="ORF">LR48_Vigan07g285800</name>
</gene>
<proteinExistence type="predicted"/>
<dbReference type="KEGG" id="var:108337560"/>
<dbReference type="Gramene" id="KOM49154">
    <property type="protein sequence ID" value="KOM49154"/>
    <property type="gene ID" value="LR48_Vigan07g285800"/>
</dbReference>
<reference evidence="3" key="2">
    <citation type="submission" date="2015-02" db="EMBL/GenBank/DDBJ databases">
        <authorList>
            <person name="Chooi Y.-H."/>
        </authorList>
    </citation>
    <scope>NUCLEOTIDE SEQUENCE</scope>
    <source>
        <tissue evidence="3">Seedling</tissue>
    </source>
</reference>
<evidence type="ECO:0000313" key="5">
    <source>
        <dbReference type="Proteomes" id="UP000743370"/>
    </source>
</evidence>
<evidence type="ECO:0000256" key="1">
    <source>
        <dbReference type="SAM" id="MobiDB-lite"/>
    </source>
</evidence>
<name>A0A0L9V330_PHAAN</name>
<dbReference type="AlphaFoldDB" id="A0A0L9V330"/>
<evidence type="ECO:0000313" key="4">
    <source>
        <dbReference type="Proteomes" id="UP000053144"/>
    </source>
</evidence>
<dbReference type="PANTHER" id="PTHR33872:SF2">
    <property type="entry name" value="DNA POLYMERASE EPSILON CATALYTIC SUBUNIT A"/>
    <property type="match status" value="1"/>
</dbReference>
<sequence length="149" mass="17094">MGSLMAGWDSTHVDPKSATLKRNRSLTKDEINAFWKSKKKIEEEHLTAISTSPHTVQNEQGRMNNTESERKFQKSVSMPVTRVRENVNKEIFDTSLEQLIEKNGWWTRSSWAFLNEPPVNEAASYKYTSQFHVANMESSKFNPQNGISA</sequence>
<dbReference type="EMBL" id="CM003377">
    <property type="protein sequence ID" value="KOM49154.1"/>
    <property type="molecule type" value="Genomic_DNA"/>
</dbReference>
<reference evidence="4" key="1">
    <citation type="journal article" date="2015" name="Proc. Natl. Acad. Sci. U.S.A.">
        <title>Genome sequencing of adzuki bean (Vigna angularis) provides insight into high starch and low fat accumulation and domestication.</title>
        <authorList>
            <person name="Yang K."/>
            <person name="Tian Z."/>
            <person name="Chen C."/>
            <person name="Luo L."/>
            <person name="Zhao B."/>
            <person name="Wang Z."/>
            <person name="Yu L."/>
            <person name="Li Y."/>
            <person name="Sun Y."/>
            <person name="Li W."/>
            <person name="Chen Y."/>
            <person name="Li Y."/>
            <person name="Zhang Y."/>
            <person name="Ai D."/>
            <person name="Zhao J."/>
            <person name="Shang C."/>
            <person name="Ma Y."/>
            <person name="Wu B."/>
            <person name="Wang M."/>
            <person name="Gao L."/>
            <person name="Sun D."/>
            <person name="Zhang P."/>
            <person name="Guo F."/>
            <person name="Wang W."/>
            <person name="Li Y."/>
            <person name="Wang J."/>
            <person name="Varshney R.K."/>
            <person name="Wang J."/>
            <person name="Ling H.Q."/>
            <person name="Wan P."/>
        </authorList>
    </citation>
    <scope>NUCLEOTIDE SEQUENCE</scope>
    <source>
        <strain evidence="4">cv. Jingnong 6</strain>
    </source>
</reference>
<dbReference type="OMA" id="IDTFWKT"/>
<feature type="region of interest" description="Disordered" evidence="1">
    <location>
        <begin position="48"/>
        <end position="77"/>
    </location>
</feature>
<evidence type="ECO:0000313" key="3">
    <source>
        <dbReference type="EMBL" id="KOM49154.1"/>
    </source>
</evidence>
<feature type="region of interest" description="Disordered" evidence="1">
    <location>
        <begin position="1"/>
        <end position="22"/>
    </location>
</feature>
<accession>A0A0L9V330</accession>
<dbReference type="Proteomes" id="UP000053144">
    <property type="component" value="Chromosome 7"/>
</dbReference>
<dbReference type="EMBL" id="JABFOF010000007">
    <property type="protein sequence ID" value="KAG2390471.1"/>
    <property type="molecule type" value="Genomic_DNA"/>
</dbReference>
<dbReference type="Proteomes" id="UP000743370">
    <property type="component" value="Unassembled WGS sequence"/>
</dbReference>
<evidence type="ECO:0000313" key="2">
    <source>
        <dbReference type="EMBL" id="KAG2390471.1"/>
    </source>
</evidence>
<dbReference type="OrthoDB" id="1858881at2759"/>
<protein>
    <submittedName>
        <fullName evidence="3">Uncharacterized protein</fullName>
    </submittedName>
</protein>
<organism evidence="3 4">
    <name type="scientific">Phaseolus angularis</name>
    <name type="common">Azuki bean</name>
    <name type="synonym">Vigna angularis</name>
    <dbReference type="NCBI Taxonomy" id="3914"/>
    <lineage>
        <taxon>Eukaryota</taxon>
        <taxon>Viridiplantae</taxon>
        <taxon>Streptophyta</taxon>
        <taxon>Embryophyta</taxon>
        <taxon>Tracheophyta</taxon>
        <taxon>Spermatophyta</taxon>
        <taxon>Magnoliopsida</taxon>
        <taxon>eudicotyledons</taxon>
        <taxon>Gunneridae</taxon>
        <taxon>Pentapetalae</taxon>
        <taxon>rosids</taxon>
        <taxon>fabids</taxon>
        <taxon>Fabales</taxon>
        <taxon>Fabaceae</taxon>
        <taxon>Papilionoideae</taxon>
        <taxon>50 kb inversion clade</taxon>
        <taxon>NPAAA clade</taxon>
        <taxon>indigoferoid/millettioid clade</taxon>
        <taxon>Phaseoleae</taxon>
        <taxon>Vigna</taxon>
    </lineage>
</organism>